<evidence type="ECO:0000256" key="7">
    <source>
        <dbReference type="ARBA" id="ARBA00022989"/>
    </source>
</evidence>
<evidence type="ECO:0000256" key="4">
    <source>
        <dbReference type="ARBA" id="ARBA00022679"/>
    </source>
</evidence>
<dbReference type="InterPro" id="IPR002213">
    <property type="entry name" value="UDP_glucos_trans"/>
</dbReference>
<dbReference type="FunFam" id="3.40.50.2000:FF:000038">
    <property type="entry name" value="UDP-GlucuronosylTransferase"/>
    <property type="match status" value="1"/>
</dbReference>
<dbReference type="Proteomes" id="UP000025227">
    <property type="component" value="Unplaced"/>
</dbReference>
<keyword evidence="12" id="KW-1185">Reference proteome</keyword>
<evidence type="ECO:0000256" key="10">
    <source>
        <dbReference type="RuleBase" id="RU003718"/>
    </source>
</evidence>
<keyword evidence="5 11" id="KW-0812">Transmembrane</keyword>
<name>A0A7I4YQH8_HAECO</name>
<dbReference type="EC" id="2.4.1.17" evidence="11"/>
<dbReference type="OrthoDB" id="5835829at2759"/>
<feature type="transmembrane region" description="Helical" evidence="11">
    <location>
        <begin position="453"/>
        <end position="476"/>
    </location>
</feature>
<dbReference type="PANTHER" id="PTHR48043">
    <property type="entry name" value="EG:EG0003.4 PROTEIN-RELATED"/>
    <property type="match status" value="1"/>
</dbReference>
<keyword evidence="4 10" id="KW-0808">Transferase</keyword>
<keyword evidence="8 11" id="KW-0472">Membrane</keyword>
<evidence type="ECO:0000256" key="8">
    <source>
        <dbReference type="ARBA" id="ARBA00023136"/>
    </source>
</evidence>
<reference evidence="13" key="1">
    <citation type="submission" date="2020-12" db="UniProtKB">
        <authorList>
            <consortium name="WormBaseParasite"/>
        </authorList>
    </citation>
    <scope>IDENTIFICATION</scope>
    <source>
        <strain evidence="13">MHco3</strain>
    </source>
</reference>
<evidence type="ECO:0000256" key="1">
    <source>
        <dbReference type="ARBA" id="ARBA00004167"/>
    </source>
</evidence>
<evidence type="ECO:0000256" key="11">
    <source>
        <dbReference type="RuleBase" id="RU362059"/>
    </source>
</evidence>
<comment type="similarity">
    <text evidence="2 10">Belongs to the UDP-glycosyltransferase family.</text>
</comment>
<dbReference type="GO" id="GO:0016020">
    <property type="term" value="C:membrane"/>
    <property type="evidence" value="ECO:0007669"/>
    <property type="project" value="UniProtKB-SubCell"/>
</dbReference>
<accession>A0A7I4YQH8</accession>
<evidence type="ECO:0000256" key="6">
    <source>
        <dbReference type="ARBA" id="ARBA00022729"/>
    </source>
</evidence>
<comment type="catalytic activity">
    <reaction evidence="9 11">
        <text>glucuronate acceptor + UDP-alpha-D-glucuronate = acceptor beta-D-glucuronoside + UDP + H(+)</text>
        <dbReference type="Rhea" id="RHEA:21032"/>
        <dbReference type="ChEBI" id="CHEBI:15378"/>
        <dbReference type="ChEBI" id="CHEBI:58052"/>
        <dbReference type="ChEBI" id="CHEBI:58223"/>
        <dbReference type="ChEBI" id="CHEBI:132367"/>
        <dbReference type="ChEBI" id="CHEBI:132368"/>
        <dbReference type="EC" id="2.4.1.17"/>
    </reaction>
</comment>
<dbReference type="InterPro" id="IPR050271">
    <property type="entry name" value="UDP-glycosyltransferase"/>
</dbReference>
<organism evidence="12 13">
    <name type="scientific">Haemonchus contortus</name>
    <name type="common">Barber pole worm</name>
    <dbReference type="NCBI Taxonomy" id="6289"/>
    <lineage>
        <taxon>Eukaryota</taxon>
        <taxon>Metazoa</taxon>
        <taxon>Ecdysozoa</taxon>
        <taxon>Nematoda</taxon>
        <taxon>Chromadorea</taxon>
        <taxon>Rhabditida</taxon>
        <taxon>Rhabditina</taxon>
        <taxon>Rhabditomorpha</taxon>
        <taxon>Strongyloidea</taxon>
        <taxon>Trichostrongylidae</taxon>
        <taxon>Haemonchus</taxon>
    </lineage>
</organism>
<evidence type="ECO:0000256" key="2">
    <source>
        <dbReference type="ARBA" id="ARBA00009995"/>
    </source>
</evidence>
<evidence type="ECO:0000313" key="13">
    <source>
        <dbReference type="WBParaSite" id="HCON_00121180-00001"/>
    </source>
</evidence>
<keyword evidence="3 10" id="KW-0328">Glycosyltransferase</keyword>
<dbReference type="PROSITE" id="PS00375">
    <property type="entry name" value="UDPGT"/>
    <property type="match status" value="1"/>
</dbReference>
<keyword evidence="7 11" id="KW-1133">Transmembrane helix</keyword>
<dbReference type="AlphaFoldDB" id="A0A7I4YQH8"/>
<proteinExistence type="inferred from homology"/>
<dbReference type="Gene3D" id="3.40.50.2000">
    <property type="entry name" value="Glycogen Phosphorylase B"/>
    <property type="match status" value="1"/>
</dbReference>
<sequence>MLLISVIISTSYLCESYKILVVVPKLSYSHMNFMGQIADTLVDAGNDVVSLQPLLNMNLVGNGTTKSRLIQINPSAELNKSVEEHLAGAVRRNLWTDNTNNPFGILSFLPTLTRIAYMTVSEALDNKELLRQLEAEKFDVAITELFDFIGFASFGVTDDSSDFWTRTVNLLFTLASWKFQCDFAGAVEQAMKMKLGPSATPIWDTVSNMTWMLVNSEPLLDYDRPTLHKIVHVGGLGVHEPKPLSKEWDRVLSLRSTNVLVSFGSVAPTRTMPTDIKSTIVDTIKSHPDITFIWKYEQLDDPALADVENLVLSKWTPQTDLLADDRLTLFITHGGAGSMMESATFGKPLIVIPLFGDQIRNAKLIEKFGFGVVVEKSHLLHGTLLNDSLALVLNNPRYRSAAARMKSLLSQRPFTPQQKLVKTVEMAAQFGDLPEFKVVGRNLGFVVYYNLDIIFILSAIFVALVSLLIYFSHLVIRQCHQIAKIKTQ</sequence>
<evidence type="ECO:0000256" key="5">
    <source>
        <dbReference type="ARBA" id="ARBA00022692"/>
    </source>
</evidence>
<dbReference type="GO" id="GO:0015020">
    <property type="term" value="F:glucuronosyltransferase activity"/>
    <property type="evidence" value="ECO:0007669"/>
    <property type="project" value="UniProtKB-EC"/>
</dbReference>
<dbReference type="SUPFAM" id="SSF53756">
    <property type="entry name" value="UDP-Glycosyltransferase/glycogen phosphorylase"/>
    <property type="match status" value="1"/>
</dbReference>
<comment type="subcellular location">
    <subcellularLocation>
        <location evidence="1 11">Membrane</location>
        <topology evidence="1 11">Single-pass membrane protein</topology>
    </subcellularLocation>
</comment>
<evidence type="ECO:0000256" key="9">
    <source>
        <dbReference type="ARBA" id="ARBA00047475"/>
    </source>
</evidence>
<dbReference type="CDD" id="cd03784">
    <property type="entry name" value="GT1_Gtf-like"/>
    <property type="match status" value="1"/>
</dbReference>
<keyword evidence="6" id="KW-0732">Signal</keyword>
<dbReference type="InterPro" id="IPR035595">
    <property type="entry name" value="UDP_glycos_trans_CS"/>
</dbReference>
<protein>
    <recommendedName>
        <fullName evidence="11">UDP-glucuronosyltransferase</fullName>
        <ecNumber evidence="11">2.4.1.17</ecNumber>
    </recommendedName>
</protein>
<dbReference type="Pfam" id="PF00201">
    <property type="entry name" value="UDPGT"/>
    <property type="match status" value="2"/>
</dbReference>
<dbReference type="WBParaSite" id="HCON_00121180-00001">
    <property type="protein sequence ID" value="HCON_00121180-00001"/>
    <property type="gene ID" value="HCON_00121180"/>
</dbReference>
<evidence type="ECO:0000313" key="12">
    <source>
        <dbReference type="Proteomes" id="UP000025227"/>
    </source>
</evidence>
<dbReference type="OMA" id="MWGRITN"/>
<dbReference type="PANTHER" id="PTHR48043:SF150">
    <property type="entry name" value="GLUCURONOSYLTRANSFERASE"/>
    <property type="match status" value="1"/>
</dbReference>
<evidence type="ECO:0000256" key="3">
    <source>
        <dbReference type="ARBA" id="ARBA00022676"/>
    </source>
</evidence>